<evidence type="ECO:0000256" key="4">
    <source>
        <dbReference type="ARBA" id="ARBA00022989"/>
    </source>
</evidence>
<keyword evidence="2" id="KW-1003">Cell membrane</keyword>
<evidence type="ECO:0000256" key="8">
    <source>
        <dbReference type="ARBA" id="ARBA00023224"/>
    </source>
</evidence>
<evidence type="ECO:0000256" key="7">
    <source>
        <dbReference type="ARBA" id="ARBA00023170"/>
    </source>
</evidence>
<sequence>MSPANTFIHHCVYHHMDPQLPPFCYLLSTIIRNMGHYINTYVFEYGFISASLNSSFNPLIYFLVGREKRGRSRERIKKILEKMFKEEETYTETVDPSVETQL</sequence>
<dbReference type="EMBL" id="JAIPUX010005289">
    <property type="protein sequence ID" value="KAH0617407.1"/>
    <property type="molecule type" value="Genomic_DNA"/>
</dbReference>
<keyword evidence="3 9" id="KW-0812">Transmembrane</keyword>
<gene>
    <name evidence="10" type="ORF">JD844_015567</name>
</gene>
<comment type="caution">
    <text evidence="10">The sequence shown here is derived from an EMBL/GenBank/DDBJ whole genome shotgun (WGS) entry which is preliminary data.</text>
</comment>
<keyword evidence="5" id="KW-0297">G-protein coupled receptor</keyword>
<keyword evidence="4 9" id="KW-1133">Transmembrane helix</keyword>
<dbReference type="InterPro" id="IPR026234">
    <property type="entry name" value="MRGPCRFAMILY"/>
</dbReference>
<evidence type="ECO:0000256" key="6">
    <source>
        <dbReference type="ARBA" id="ARBA00023136"/>
    </source>
</evidence>
<keyword evidence="7" id="KW-0675">Receptor</keyword>
<dbReference type="PANTHER" id="PTHR11334:SF29">
    <property type="entry name" value="MAS-RELATED G-PROTEIN COUPLED RECEPTOR MEMBER X2"/>
    <property type="match status" value="1"/>
</dbReference>
<reference evidence="10 11" key="1">
    <citation type="journal article" date="2022" name="Gigascience">
        <title>A chromosome-level genome assembly and annotation of the desert horned lizard, Phrynosoma platyrhinos, provides insight into chromosomal rearrangements among reptiles.</title>
        <authorList>
            <person name="Koochekian N."/>
            <person name="Ascanio A."/>
            <person name="Farleigh K."/>
            <person name="Card D.C."/>
            <person name="Schield D.R."/>
            <person name="Castoe T.A."/>
            <person name="Jezkova T."/>
        </authorList>
    </citation>
    <scope>NUCLEOTIDE SEQUENCE [LARGE SCALE GENOMIC DNA]</scope>
    <source>
        <strain evidence="10">NK-2021</strain>
    </source>
</reference>
<evidence type="ECO:0000256" key="9">
    <source>
        <dbReference type="SAM" id="Phobius"/>
    </source>
</evidence>
<dbReference type="PANTHER" id="PTHR11334">
    <property type="entry name" value="MAS-RELATED G-PROTEIN COUPLED RECEPTOR"/>
    <property type="match status" value="1"/>
</dbReference>
<evidence type="ECO:0000256" key="5">
    <source>
        <dbReference type="ARBA" id="ARBA00023040"/>
    </source>
</evidence>
<name>A0ABQ7SJA9_PHRPL</name>
<dbReference type="SUPFAM" id="SSF81321">
    <property type="entry name" value="Family A G protein-coupled receptor-like"/>
    <property type="match status" value="1"/>
</dbReference>
<feature type="transmembrane region" description="Helical" evidence="9">
    <location>
        <begin position="42"/>
        <end position="64"/>
    </location>
</feature>
<keyword evidence="6 9" id="KW-0472">Membrane</keyword>
<protein>
    <submittedName>
        <fullName evidence="10">Uncharacterized protein</fullName>
    </submittedName>
</protein>
<comment type="subcellular location">
    <subcellularLocation>
        <location evidence="1">Cell membrane</location>
        <topology evidence="1">Multi-pass membrane protein</topology>
    </subcellularLocation>
</comment>
<keyword evidence="11" id="KW-1185">Reference proteome</keyword>
<dbReference type="Proteomes" id="UP000826234">
    <property type="component" value="Unassembled WGS sequence"/>
</dbReference>
<proteinExistence type="predicted"/>
<accession>A0ABQ7SJA9</accession>
<evidence type="ECO:0000256" key="3">
    <source>
        <dbReference type="ARBA" id="ARBA00022692"/>
    </source>
</evidence>
<organism evidence="10 11">
    <name type="scientific">Phrynosoma platyrhinos</name>
    <name type="common">Desert horned lizard</name>
    <dbReference type="NCBI Taxonomy" id="52577"/>
    <lineage>
        <taxon>Eukaryota</taxon>
        <taxon>Metazoa</taxon>
        <taxon>Chordata</taxon>
        <taxon>Craniata</taxon>
        <taxon>Vertebrata</taxon>
        <taxon>Euteleostomi</taxon>
        <taxon>Lepidosauria</taxon>
        <taxon>Squamata</taxon>
        <taxon>Bifurcata</taxon>
        <taxon>Unidentata</taxon>
        <taxon>Episquamata</taxon>
        <taxon>Toxicofera</taxon>
        <taxon>Iguania</taxon>
        <taxon>Phrynosomatidae</taxon>
        <taxon>Phrynosomatinae</taxon>
        <taxon>Phrynosoma</taxon>
    </lineage>
</organism>
<evidence type="ECO:0000313" key="11">
    <source>
        <dbReference type="Proteomes" id="UP000826234"/>
    </source>
</evidence>
<evidence type="ECO:0000313" key="10">
    <source>
        <dbReference type="EMBL" id="KAH0617407.1"/>
    </source>
</evidence>
<evidence type="ECO:0000256" key="2">
    <source>
        <dbReference type="ARBA" id="ARBA00022475"/>
    </source>
</evidence>
<keyword evidence="8" id="KW-0807">Transducer</keyword>
<dbReference type="Gene3D" id="1.20.1070.10">
    <property type="entry name" value="Rhodopsin 7-helix transmembrane proteins"/>
    <property type="match status" value="1"/>
</dbReference>
<evidence type="ECO:0000256" key="1">
    <source>
        <dbReference type="ARBA" id="ARBA00004651"/>
    </source>
</evidence>